<evidence type="ECO:0000256" key="3">
    <source>
        <dbReference type="ARBA" id="ARBA00017179"/>
    </source>
</evidence>
<dbReference type="GO" id="GO:0008175">
    <property type="term" value="F:tRNA methyltransferase activity"/>
    <property type="evidence" value="ECO:0007669"/>
    <property type="project" value="TreeGrafter"/>
</dbReference>
<dbReference type="STRING" id="33528.ENSGAFP00000029748"/>
<dbReference type="AlphaFoldDB" id="A0A315V7P3"/>
<evidence type="ECO:0000256" key="9">
    <source>
        <dbReference type="ARBA" id="ARBA00049400"/>
    </source>
</evidence>
<evidence type="ECO:0000256" key="7">
    <source>
        <dbReference type="ARBA" id="ARBA00031315"/>
    </source>
</evidence>
<dbReference type="PANTHER" id="PTHR23245:SF25">
    <property type="entry name" value="TRNA WYBUTOSINE-SYNTHESIZING PROTEIN 2 HOMOLOG"/>
    <property type="match status" value="1"/>
</dbReference>
<dbReference type="Pfam" id="PF25132">
    <property type="entry name" value="TYW2_N"/>
    <property type="match status" value="1"/>
</dbReference>
<dbReference type="GO" id="GO:0005737">
    <property type="term" value="C:cytoplasm"/>
    <property type="evidence" value="ECO:0007669"/>
    <property type="project" value="TreeGrafter"/>
</dbReference>
<dbReference type="GO" id="GO:0031591">
    <property type="term" value="P:wybutosine biosynthetic process"/>
    <property type="evidence" value="ECO:0007669"/>
    <property type="project" value="TreeGrafter"/>
</dbReference>
<dbReference type="Proteomes" id="UP000250572">
    <property type="component" value="Unassembled WGS sequence"/>
</dbReference>
<dbReference type="Gene3D" id="3.40.50.150">
    <property type="entry name" value="Vaccinia Virus protein VP39"/>
    <property type="match status" value="1"/>
</dbReference>
<name>A0A315V7P3_GAMAF</name>
<keyword evidence="5" id="KW-0949">S-adenosyl-L-methionine</keyword>
<evidence type="ECO:0000256" key="2">
    <source>
        <dbReference type="ARBA" id="ARBA00012265"/>
    </source>
</evidence>
<evidence type="ECO:0000256" key="10">
    <source>
        <dbReference type="SAM" id="MobiDB-lite"/>
    </source>
</evidence>
<evidence type="ECO:0000313" key="12">
    <source>
        <dbReference type="EMBL" id="PWA18697.1"/>
    </source>
</evidence>
<dbReference type="SUPFAM" id="SSF53335">
    <property type="entry name" value="S-adenosyl-L-methionine-dependent methyltransferases"/>
    <property type="match status" value="1"/>
</dbReference>
<comment type="function">
    <text evidence="8">S-adenosyl-L-methionine-dependent transferase that acts as a component of the wybutosine biosynthesis pathway. Wybutosine is a hyper modified guanosine with a tricyclic base found at the 3'-position adjacent to the anticodon of eukaryotic phenylalanine tRNA. Catalyzes the transfer of the alpha-amino-alpha-carboxypropyl (acp) group from S-adenosyl-L-methionine to the C-7 position of 4-demethylwyosine (imG-14) to produce wybutosine-86.</text>
</comment>
<dbReference type="GO" id="GO:0102522">
    <property type="term" value="F:tRNA 4-demethylwyosine alpha-amino-alpha-carboxypropyltransferase activity"/>
    <property type="evidence" value="ECO:0007669"/>
    <property type="project" value="UniProtKB-EC"/>
</dbReference>
<dbReference type="InterPro" id="IPR030382">
    <property type="entry name" value="MeTrfase_TRM5/TYW2"/>
</dbReference>
<keyword evidence="4" id="KW-0808">Transferase</keyword>
<dbReference type="InterPro" id="IPR056743">
    <property type="entry name" value="TRM5-TYW2-like_MTfase"/>
</dbReference>
<dbReference type="CDD" id="cd02440">
    <property type="entry name" value="AdoMet_MTases"/>
    <property type="match status" value="1"/>
</dbReference>
<dbReference type="InterPro" id="IPR056745">
    <property type="entry name" value="TYW2_N"/>
</dbReference>
<feature type="domain" description="SAM-dependent methyltransferase TRM5/TYW2-type" evidence="11">
    <location>
        <begin position="313"/>
        <end position="568"/>
    </location>
</feature>
<sequence length="627" mass="69822">MLTGWQGDRVGSDARGLFTTMNTLNLQLEFHRNICGFYLQTNDPRSAQRISFFRSVLPAGQNLLLCRLRGEQEAIKRSGVKIGEPLPLLHTDSTRQLHTPKSATQSRPKAQANQAAAVNYCDLLESEEEGAGSDDEEQGQVEDPLLPGHHHPPIAAEGVLPGELLPFPHLSRYHNRRHAGCFFQNLHFFKLGLTESEMDGVPCLRVSCCQAQPFRMHLQSRGVLDQNFSLVKQPDGTVLLPISPSCLSQLDLQSLRNTLTPIVCDFTWSKSPQSKKEKGRKAGNKLERTIQELLQYRGERWMEEMRSDLPRSFQRHGDLVLLGDSCFTLPIWDKMGDQLWSAVTKELRAKRLAKMSRISRDRFRSPVVTMLLGDNSWVKHVDNGISYEFDVTRCMFSAGNITEKLRVAGFDCSGETVVDLYAGIGYFTLPYLVHAKASHVHACEWNPDAVAALQKNLEVNGVSERCTIHQGDNCQVQLCNIADRVNLGLIPSSREGWPVACRLLKKTTGGILHIHQNVTSPLPNAAAAGDTAPQNVSAKNADREVWRAWAGDTANRITSLFMDLTVVRIPQSRKKKKTTPGIEAGRNINQCGGAVWTVAVKQVNRVNTDSGLVSTFTNRLFVSMCHP</sequence>
<protein>
    <recommendedName>
        <fullName evidence="3">tRNA wybutosine-synthesizing protein 2 homolog</fullName>
        <ecNumber evidence="2">2.5.1.114</ecNumber>
    </recommendedName>
    <alternativeName>
        <fullName evidence="7">tRNA(Phe) (4-demethylwyosine(37)-C(7)) aminocarboxypropyltransferase</fullName>
    </alternativeName>
</protein>
<dbReference type="Pfam" id="PF25133">
    <property type="entry name" value="TYW2_N_2"/>
    <property type="match status" value="1"/>
</dbReference>
<reference evidence="12 13" key="1">
    <citation type="journal article" date="2018" name="G3 (Bethesda)">
        <title>A High-Quality Reference Genome for the Invasive Mosquitofish Gambusia affinis Using a Chicago Library.</title>
        <authorList>
            <person name="Hoffberg S.L."/>
            <person name="Troendle N.J."/>
            <person name="Glenn T.C."/>
            <person name="Mahmud O."/>
            <person name="Louha S."/>
            <person name="Chalopin D."/>
            <person name="Bennetzen J.L."/>
            <person name="Mauricio R."/>
        </authorList>
    </citation>
    <scope>NUCLEOTIDE SEQUENCE [LARGE SCALE GENOMIC DNA]</scope>
    <source>
        <strain evidence="12">NE01/NJP1002.9</strain>
        <tissue evidence="12">Muscle</tissue>
    </source>
</reference>
<dbReference type="GO" id="GO:0030488">
    <property type="term" value="P:tRNA methylation"/>
    <property type="evidence" value="ECO:0007669"/>
    <property type="project" value="TreeGrafter"/>
</dbReference>
<gene>
    <name evidence="12" type="ORF">CCH79_00005688</name>
</gene>
<accession>A0A315V7P3</accession>
<evidence type="ECO:0000256" key="5">
    <source>
        <dbReference type="ARBA" id="ARBA00022691"/>
    </source>
</evidence>
<evidence type="ECO:0000256" key="8">
    <source>
        <dbReference type="ARBA" id="ARBA00037786"/>
    </source>
</evidence>
<evidence type="ECO:0000256" key="4">
    <source>
        <dbReference type="ARBA" id="ARBA00022679"/>
    </source>
</evidence>
<dbReference type="PANTHER" id="PTHR23245">
    <property type="entry name" value="TRNA METHYLTRANSFERASE"/>
    <property type="match status" value="1"/>
</dbReference>
<dbReference type="EC" id="2.5.1.114" evidence="2"/>
<keyword evidence="13" id="KW-1185">Reference proteome</keyword>
<dbReference type="EMBL" id="NHOQ01002284">
    <property type="protein sequence ID" value="PWA18697.1"/>
    <property type="molecule type" value="Genomic_DNA"/>
</dbReference>
<evidence type="ECO:0000259" key="11">
    <source>
        <dbReference type="PROSITE" id="PS51684"/>
    </source>
</evidence>
<proteinExistence type="predicted"/>
<dbReference type="PROSITE" id="PS51684">
    <property type="entry name" value="SAM_MT_TRM5_TYW2"/>
    <property type="match status" value="1"/>
</dbReference>
<dbReference type="Pfam" id="PF02475">
    <property type="entry name" value="TRM5-TYW2_MTfase"/>
    <property type="match status" value="1"/>
</dbReference>
<dbReference type="InterPro" id="IPR029063">
    <property type="entry name" value="SAM-dependent_MTases_sf"/>
</dbReference>
<dbReference type="InterPro" id="IPR056744">
    <property type="entry name" value="TRM5/TYW2-like_N"/>
</dbReference>
<feature type="region of interest" description="Disordered" evidence="10">
    <location>
        <begin position="128"/>
        <end position="153"/>
    </location>
</feature>
<feature type="compositionally biased region" description="Acidic residues" evidence="10">
    <location>
        <begin position="128"/>
        <end position="140"/>
    </location>
</feature>
<dbReference type="FunFam" id="3.30.300.110:FF:000002">
    <property type="entry name" value="tRNA wybutosine-synthesizing protein 2 homolog"/>
    <property type="match status" value="1"/>
</dbReference>
<evidence type="ECO:0000256" key="1">
    <source>
        <dbReference type="ARBA" id="ARBA00004797"/>
    </source>
</evidence>
<comment type="caution">
    <text evidence="12">The sequence shown here is derived from an EMBL/GenBank/DDBJ whole genome shotgun (WGS) entry which is preliminary data.</text>
</comment>
<evidence type="ECO:0000256" key="6">
    <source>
        <dbReference type="ARBA" id="ARBA00022694"/>
    </source>
</evidence>
<evidence type="ECO:0000313" key="13">
    <source>
        <dbReference type="Proteomes" id="UP000250572"/>
    </source>
</evidence>
<keyword evidence="6" id="KW-0819">tRNA processing</keyword>
<comment type="catalytic activity">
    <reaction evidence="9">
        <text>4-demethylwyosine(37) in tRNA(Phe) + S-adenosyl-L-methionine = 4-demethyl-7-[(3S)-3-amino-3-carboxypropyl]wyosine(37) in tRNA(Phe) + S-methyl-5'-thioadenosine + H(+)</text>
        <dbReference type="Rhea" id="RHEA:36355"/>
        <dbReference type="Rhea" id="RHEA-COMP:10164"/>
        <dbReference type="Rhea" id="RHEA-COMP:10378"/>
        <dbReference type="ChEBI" id="CHEBI:15378"/>
        <dbReference type="ChEBI" id="CHEBI:17509"/>
        <dbReference type="ChEBI" id="CHEBI:59789"/>
        <dbReference type="ChEBI" id="CHEBI:64315"/>
        <dbReference type="ChEBI" id="CHEBI:73550"/>
        <dbReference type="EC" id="2.5.1.114"/>
    </reaction>
</comment>
<feature type="region of interest" description="Disordered" evidence="10">
    <location>
        <begin position="86"/>
        <end position="112"/>
    </location>
</feature>
<comment type="pathway">
    <text evidence="1">tRNA modification; wybutosine-tRNA(Phe) biosynthesis.</text>
</comment>
<organism evidence="12 13">
    <name type="scientific">Gambusia affinis</name>
    <name type="common">Western mosquitofish</name>
    <name type="synonym">Heterandria affinis</name>
    <dbReference type="NCBI Taxonomy" id="33528"/>
    <lineage>
        <taxon>Eukaryota</taxon>
        <taxon>Metazoa</taxon>
        <taxon>Chordata</taxon>
        <taxon>Craniata</taxon>
        <taxon>Vertebrata</taxon>
        <taxon>Euteleostomi</taxon>
        <taxon>Actinopterygii</taxon>
        <taxon>Neopterygii</taxon>
        <taxon>Teleostei</taxon>
        <taxon>Neoteleostei</taxon>
        <taxon>Acanthomorphata</taxon>
        <taxon>Ovalentaria</taxon>
        <taxon>Atherinomorphae</taxon>
        <taxon>Cyprinodontiformes</taxon>
        <taxon>Poeciliidae</taxon>
        <taxon>Poeciliinae</taxon>
        <taxon>Gambusia</taxon>
    </lineage>
</organism>
<feature type="compositionally biased region" description="Polar residues" evidence="10">
    <location>
        <begin position="94"/>
        <end position="112"/>
    </location>
</feature>
<dbReference type="Gene3D" id="3.30.300.110">
    <property type="entry name" value="Met-10+ protein-like domains"/>
    <property type="match status" value="1"/>
</dbReference>